<dbReference type="RefSeq" id="WP_130417476.1">
    <property type="nucleotide sequence ID" value="NZ_SHKW01000001.1"/>
</dbReference>
<dbReference type="SMART" id="SM00331">
    <property type="entry name" value="PP2C_SIG"/>
    <property type="match status" value="1"/>
</dbReference>
<dbReference type="InterPro" id="IPR029016">
    <property type="entry name" value="GAF-like_dom_sf"/>
</dbReference>
<organism evidence="3 4">
    <name type="scientific">Edaphobacter modestus</name>
    <dbReference type="NCBI Taxonomy" id="388466"/>
    <lineage>
        <taxon>Bacteria</taxon>
        <taxon>Pseudomonadati</taxon>
        <taxon>Acidobacteriota</taxon>
        <taxon>Terriglobia</taxon>
        <taxon>Terriglobales</taxon>
        <taxon>Acidobacteriaceae</taxon>
        <taxon>Edaphobacter</taxon>
    </lineage>
</organism>
<dbReference type="Proteomes" id="UP000292958">
    <property type="component" value="Unassembled WGS sequence"/>
</dbReference>
<feature type="domain" description="PPM-type phosphatase" evidence="2">
    <location>
        <begin position="168"/>
        <end position="384"/>
    </location>
</feature>
<dbReference type="EMBL" id="SHKW01000001">
    <property type="protein sequence ID" value="RZU39235.1"/>
    <property type="molecule type" value="Genomic_DNA"/>
</dbReference>
<dbReference type="InterPro" id="IPR036457">
    <property type="entry name" value="PPM-type-like_dom_sf"/>
</dbReference>
<dbReference type="InterPro" id="IPR001932">
    <property type="entry name" value="PPM-type_phosphatase-like_dom"/>
</dbReference>
<dbReference type="AlphaFoldDB" id="A0A4Q7YR14"/>
<dbReference type="Pfam" id="PF07228">
    <property type="entry name" value="SpoIIE"/>
    <property type="match status" value="1"/>
</dbReference>
<keyword evidence="4" id="KW-1185">Reference proteome</keyword>
<protein>
    <submittedName>
        <fullName evidence="3">Serine phosphatase RsbU (Regulator of sigma subunit)</fullName>
    </submittedName>
</protein>
<name>A0A4Q7YR14_9BACT</name>
<comment type="caution">
    <text evidence="3">The sequence shown here is derived from an EMBL/GenBank/DDBJ whole genome shotgun (WGS) entry which is preliminary data.</text>
</comment>
<accession>A0A4Q7YR14</accession>
<dbReference type="PANTHER" id="PTHR43156">
    <property type="entry name" value="STAGE II SPORULATION PROTEIN E-RELATED"/>
    <property type="match status" value="1"/>
</dbReference>
<evidence type="ECO:0000259" key="2">
    <source>
        <dbReference type="SMART" id="SM00331"/>
    </source>
</evidence>
<dbReference type="Gene3D" id="3.60.40.10">
    <property type="entry name" value="PPM-type phosphatase domain"/>
    <property type="match status" value="1"/>
</dbReference>
<reference evidence="3 4" key="1">
    <citation type="submission" date="2019-02" db="EMBL/GenBank/DDBJ databases">
        <title>Genomic Encyclopedia of Archaeal and Bacterial Type Strains, Phase II (KMG-II): from individual species to whole genera.</title>
        <authorList>
            <person name="Goeker M."/>
        </authorList>
    </citation>
    <scope>NUCLEOTIDE SEQUENCE [LARGE SCALE GENOMIC DNA]</scope>
    <source>
        <strain evidence="3 4">DSM 18101</strain>
    </source>
</reference>
<keyword evidence="1" id="KW-0378">Hydrolase</keyword>
<dbReference type="SUPFAM" id="SSF55781">
    <property type="entry name" value="GAF domain-like"/>
    <property type="match status" value="1"/>
</dbReference>
<dbReference type="InterPro" id="IPR052016">
    <property type="entry name" value="Bact_Sigma-Reg"/>
</dbReference>
<dbReference type="Gene3D" id="3.30.450.40">
    <property type="match status" value="1"/>
</dbReference>
<sequence>MEISEAILAQQQVIRLQALLEASRQLHSTIDLDEVLDIALQIVVRELELTGAFFTEFPQNYGDVSSTLQESIRAGRITSTKDAQSLLRFPLRNKSGMLFTELVVLVPGGRILDLDETDFLESLALQAAVAIENARFHQRALQWQRVESDLAAARQVQLGLTPQDMPEILGYHLAAHSVTCYEVGGDYFDIVPMPSGDVVLVVADVAGKGLASALVGASFRSAFRAMVHAELSLHEIATRMNLLHYGEGLEARRRYVTAILLRLSPSTHTLEMLNAGHNPAFLVRDGSVYKIAASGTPIGMLPFSNYVTETLSLNPGTRLLVYTDGITEIFCGEEEFGESRLLETFLACSETDAEQTLRSLWRTLEEFSDGHDQSDDMTALVLFRTHNGDRR</sequence>
<evidence type="ECO:0000256" key="1">
    <source>
        <dbReference type="ARBA" id="ARBA00022801"/>
    </source>
</evidence>
<dbReference type="PANTHER" id="PTHR43156:SF2">
    <property type="entry name" value="STAGE II SPORULATION PROTEIN E"/>
    <property type="match status" value="1"/>
</dbReference>
<evidence type="ECO:0000313" key="4">
    <source>
        <dbReference type="Proteomes" id="UP000292958"/>
    </source>
</evidence>
<dbReference type="GO" id="GO:0016791">
    <property type="term" value="F:phosphatase activity"/>
    <property type="evidence" value="ECO:0007669"/>
    <property type="project" value="TreeGrafter"/>
</dbReference>
<proteinExistence type="predicted"/>
<gene>
    <name evidence="3" type="ORF">BDD14_0590</name>
</gene>
<evidence type="ECO:0000313" key="3">
    <source>
        <dbReference type="EMBL" id="RZU39235.1"/>
    </source>
</evidence>
<dbReference type="OrthoDB" id="9807247at2"/>
<dbReference type="SUPFAM" id="SSF81606">
    <property type="entry name" value="PP2C-like"/>
    <property type="match status" value="1"/>
</dbReference>